<dbReference type="GO" id="GO:0008374">
    <property type="term" value="F:O-acyltransferase activity"/>
    <property type="evidence" value="ECO:0007669"/>
    <property type="project" value="TreeGrafter"/>
</dbReference>
<dbReference type="Proteomes" id="UP000002297">
    <property type="component" value="Chromosome"/>
</dbReference>
<dbReference type="PANTHER" id="PTHR23416">
    <property type="entry name" value="SIALIC ACID SYNTHASE-RELATED"/>
    <property type="match status" value="1"/>
</dbReference>
<dbReference type="eggNOG" id="COG0110">
    <property type="taxonomic scope" value="Bacteria"/>
</dbReference>
<proteinExistence type="inferred from homology"/>
<dbReference type="CDD" id="cd04647">
    <property type="entry name" value="LbH_MAT_like"/>
    <property type="match status" value="1"/>
</dbReference>
<dbReference type="RefSeq" id="WP_013188343.1">
    <property type="nucleotide sequence ID" value="NC_014230.1"/>
</dbReference>
<evidence type="ECO:0000313" key="3">
    <source>
        <dbReference type="EMBL" id="EAP86962.1"/>
    </source>
</evidence>
<dbReference type="GeneID" id="89454315"/>
<evidence type="ECO:0000256" key="2">
    <source>
        <dbReference type="ARBA" id="ARBA00022679"/>
    </source>
</evidence>
<dbReference type="InterPro" id="IPR001451">
    <property type="entry name" value="Hexapep"/>
</dbReference>
<organism evidence="3 4">
    <name type="scientific">Croceibacter atlanticus (strain ATCC BAA-628 / JCM 21780 / CIP 108009 / IAM 15332 / KCTC 12090 / HTCC2559)</name>
    <dbReference type="NCBI Taxonomy" id="216432"/>
    <lineage>
        <taxon>Bacteria</taxon>
        <taxon>Pseudomonadati</taxon>
        <taxon>Bacteroidota</taxon>
        <taxon>Flavobacteriia</taxon>
        <taxon>Flavobacteriales</taxon>
        <taxon>Flavobacteriaceae</taxon>
        <taxon>Croceibacter</taxon>
    </lineage>
</organism>
<dbReference type="Gene3D" id="2.160.10.10">
    <property type="entry name" value="Hexapeptide repeat proteins"/>
    <property type="match status" value="1"/>
</dbReference>
<dbReference type="SUPFAM" id="SSF51161">
    <property type="entry name" value="Trimeric LpxA-like enzymes"/>
    <property type="match status" value="1"/>
</dbReference>
<sequence>MIKIINFLKKKILSHENYAKSLGVKIGANCNIQNVSFGSEPYLIEIGNHVQITNGTKIFTHGGAWPLRKKYPDLDFFGKVTLKNNIYVGNNCLIMPGVTIESNVIIASGSVVTKSVKENSIVAGNPAKVIGNLKEFEIKVLPYNLKSKQLDYNSKKKHLLEQNENRFIKK</sequence>
<dbReference type="STRING" id="216432.CA2559_13018"/>
<dbReference type="PANTHER" id="PTHR23416:SF23">
    <property type="entry name" value="ACETYLTRANSFERASE C18B11.09C-RELATED"/>
    <property type="match status" value="1"/>
</dbReference>
<dbReference type="InterPro" id="IPR051159">
    <property type="entry name" value="Hexapeptide_acetyltransf"/>
</dbReference>
<name>A3UAX6_CROAH</name>
<keyword evidence="4" id="KW-1185">Reference proteome</keyword>
<dbReference type="AlphaFoldDB" id="A3UAX6"/>
<evidence type="ECO:0008006" key="5">
    <source>
        <dbReference type="Google" id="ProtNLM"/>
    </source>
</evidence>
<keyword evidence="2" id="KW-0808">Transferase</keyword>
<evidence type="ECO:0000256" key="1">
    <source>
        <dbReference type="ARBA" id="ARBA00007274"/>
    </source>
</evidence>
<dbReference type="InterPro" id="IPR011004">
    <property type="entry name" value="Trimer_LpxA-like_sf"/>
</dbReference>
<protein>
    <recommendedName>
        <fullName evidence="5">Acetyltransferase</fullName>
    </recommendedName>
</protein>
<dbReference type="Pfam" id="PF00132">
    <property type="entry name" value="Hexapep"/>
    <property type="match status" value="1"/>
</dbReference>
<dbReference type="OrthoDB" id="9812571at2"/>
<comment type="similarity">
    <text evidence="1">Belongs to the transferase hexapeptide repeat family.</text>
</comment>
<accession>A3UAX6</accession>
<gene>
    <name evidence="3" type="ordered locus">CA2559_13018</name>
</gene>
<dbReference type="EMBL" id="CP002046">
    <property type="protein sequence ID" value="EAP86962.1"/>
    <property type="molecule type" value="Genomic_DNA"/>
</dbReference>
<dbReference type="HOGENOM" id="CLU_051638_12_2_10"/>
<evidence type="ECO:0000313" key="4">
    <source>
        <dbReference type="Proteomes" id="UP000002297"/>
    </source>
</evidence>
<dbReference type="KEGG" id="cat:CA2559_13018"/>
<reference evidence="3 4" key="1">
    <citation type="journal article" date="2010" name="J. Bacteriol.">
        <title>The complete genome sequence of Croceibacter atlanticus HTCC2559T.</title>
        <authorList>
            <person name="Oh H.M."/>
            <person name="Kang I."/>
            <person name="Ferriera S."/>
            <person name="Giovannoni S.J."/>
            <person name="Cho J.C."/>
        </authorList>
    </citation>
    <scope>NUCLEOTIDE SEQUENCE [LARGE SCALE GENOMIC DNA]</scope>
    <source>
        <strain evidence="4">ATCC BAA-628 / HTCC2559 / KCTC 12090</strain>
    </source>
</reference>